<feature type="domain" description="BAH" evidence="7">
    <location>
        <begin position="17"/>
        <end position="147"/>
    </location>
</feature>
<dbReference type="STRING" id="1296121.A0A1A6ACY5"/>
<dbReference type="PROSITE" id="PS51038">
    <property type="entry name" value="BAH"/>
    <property type="match status" value="1"/>
</dbReference>
<feature type="domain" description="PHD-type" evidence="8">
    <location>
        <begin position="687"/>
        <end position="821"/>
    </location>
</feature>
<dbReference type="VEuPathDB" id="FungiDB:I303_02123"/>
<dbReference type="Pfam" id="PF13832">
    <property type="entry name" value="zf-HC5HC2H_2"/>
    <property type="match status" value="1"/>
</dbReference>
<keyword evidence="1" id="KW-0479">Metal-binding</keyword>
<dbReference type="SUPFAM" id="SSF57903">
    <property type="entry name" value="FYVE/PHD zinc finger"/>
    <property type="match status" value="3"/>
</dbReference>
<dbReference type="Pfam" id="PF13831">
    <property type="entry name" value="PHD_2"/>
    <property type="match status" value="1"/>
</dbReference>
<dbReference type="CDD" id="cd15571">
    <property type="entry name" value="ePHD"/>
    <property type="match status" value="1"/>
</dbReference>
<evidence type="ECO:0000256" key="3">
    <source>
        <dbReference type="ARBA" id="ARBA00022833"/>
    </source>
</evidence>
<dbReference type="Gene3D" id="3.30.40.10">
    <property type="entry name" value="Zinc/RING finger domain, C3HC4 (zinc finger)"/>
    <property type="match status" value="2"/>
</dbReference>
<dbReference type="GO" id="GO:0004842">
    <property type="term" value="F:ubiquitin-protein transferase activity"/>
    <property type="evidence" value="ECO:0007669"/>
    <property type="project" value="TreeGrafter"/>
</dbReference>
<dbReference type="EMBL" id="KI894028">
    <property type="protein sequence ID" value="OBR87908.1"/>
    <property type="molecule type" value="Genomic_DNA"/>
</dbReference>
<proteinExistence type="predicted"/>
<evidence type="ECO:0000259" key="8">
    <source>
        <dbReference type="PROSITE" id="PS51805"/>
    </source>
</evidence>
<evidence type="ECO:0000313" key="9">
    <source>
        <dbReference type="EMBL" id="OBR87908.1"/>
    </source>
</evidence>
<evidence type="ECO:0000256" key="2">
    <source>
        <dbReference type="ARBA" id="ARBA00022771"/>
    </source>
</evidence>
<evidence type="ECO:0000259" key="6">
    <source>
        <dbReference type="PROSITE" id="PS50016"/>
    </source>
</evidence>
<evidence type="ECO:0000259" key="7">
    <source>
        <dbReference type="PROSITE" id="PS51038"/>
    </source>
</evidence>
<gene>
    <name evidence="9" type="ORF">I303_02123</name>
</gene>
<sequence>MVLQGYKVNSAKLANGETVAQNDHVYVSLPWSERDGTPYNIARIIEFLPPHTSPKKGSRFQNLGSELMVRLSLYYRPPDVSLRPINDFRLLFAAIHTDIQPLSNVRGKCYVRHKDRIDDLLKWKKLPDHFYFVKFYDPYIKREFEVVRTEGVNNIPLEVKEALLARYEYLVTEREMVSDLTEAFRSCCICNKWASYQESVKCEACKKHYHMSCLTPPLIGKPAKGYSWFCIPCSFQRHQEVESEKFRFAINGASTTTAKNKQKAKEKITATDARPDVTFRGWPWRYFGWVFGTSERKRSEKLTDDYRLYTTPEDALDPEDAIFPRAATRVGSKYQANVPSWEEQEKPHAPGVVEVEAGPSRHGLIDRGYEPGERRYESTITVRSNPSEDLGAYMEEIRSMKLPVPPHDVERLNLAIDSYTAMGRDKALHFMRRTKLADFKPIHFTDKETEIFEAELERNGGLVTHETAKMLNKTPAEVLRFSYIWKNRQLSKENEALRHHHKVSTSHARQNKTLGAPSLGRMRAAQDHHSDDEVSLYGNDFAKRKDKEKETLKCAACSTRISTVWWRCPRTVQGEAMCEDCGSNYRKYGVISFVKSEDSKKEPKKDTIAKKAKGDASGTATPVPPPPPKLPPCANCKKMEPKSMMARCKNCTYSVHSGCYGIPSQDMGPDWECDLCVNAKTEENHLKPQCVLCPHDLSAITSKIKKKPTQHPEFDLLSALKPTEGRRWAHILCSAYLPEVTYAEPARMKPVEGVMEVSRDKWENVCSLCNQSDGAVIGCTDCDVLFHPACAWLSGLKIGFEFSLAKPGRHGTVTVTKFRDSEGVMSPGIWCKSHDLTERVIYDLWDLDPEQNETFKPFLTNQTALQTYVSAYKAIPPHDSFAMLRKAQRLERFLPHIVDQENGNQHLHSGLADCADCHIDVSPLWHDIDPSASTPATVEIKHEDEKMDVDGEERPVLQDINGNTSTSGKDLQKGKKRKVCHLCYFRYK</sequence>
<reference evidence="9" key="1">
    <citation type="submission" date="2013-07" db="EMBL/GenBank/DDBJ databases">
        <title>The Genome Sequence of Cryptococcus dejecticola CBS10117.</title>
        <authorList>
            <consortium name="The Broad Institute Genome Sequencing Platform"/>
            <person name="Cuomo C."/>
            <person name="Litvintseva A."/>
            <person name="Chen Y."/>
            <person name="Heitman J."/>
            <person name="Sun S."/>
            <person name="Springer D."/>
            <person name="Dromer F."/>
            <person name="Young S.K."/>
            <person name="Zeng Q."/>
            <person name="Gargeya S."/>
            <person name="Fitzgerald M."/>
            <person name="Abouelleil A."/>
            <person name="Alvarado L."/>
            <person name="Berlin A.M."/>
            <person name="Chapman S.B."/>
            <person name="Dewar J."/>
            <person name="Goldberg J."/>
            <person name="Griggs A."/>
            <person name="Gujja S."/>
            <person name="Hansen M."/>
            <person name="Howarth C."/>
            <person name="Imamovic A."/>
            <person name="Larimer J."/>
            <person name="McCowan C."/>
            <person name="Murphy C."/>
            <person name="Pearson M."/>
            <person name="Priest M."/>
            <person name="Roberts A."/>
            <person name="Saif S."/>
            <person name="Shea T."/>
            <person name="Sykes S."/>
            <person name="Wortman J."/>
            <person name="Nusbaum C."/>
            <person name="Birren B."/>
        </authorList>
    </citation>
    <scope>NUCLEOTIDE SEQUENCE [LARGE SCALE GENOMIC DNA]</scope>
    <source>
        <strain evidence="9">CBS 10117</strain>
    </source>
</reference>
<dbReference type="GO" id="GO:0003682">
    <property type="term" value="F:chromatin binding"/>
    <property type="evidence" value="ECO:0007669"/>
    <property type="project" value="InterPro"/>
</dbReference>
<keyword evidence="3" id="KW-0862">Zinc</keyword>
<dbReference type="PROSITE" id="PS51805">
    <property type="entry name" value="EPHD"/>
    <property type="match status" value="1"/>
</dbReference>
<dbReference type="SMART" id="SM00439">
    <property type="entry name" value="BAH"/>
    <property type="match status" value="1"/>
</dbReference>
<dbReference type="OrthoDB" id="336088at2759"/>
<dbReference type="SMART" id="SM00249">
    <property type="entry name" value="PHD"/>
    <property type="match status" value="3"/>
</dbReference>
<organism evidence="9">
    <name type="scientific">Kwoniella dejecticola CBS 10117</name>
    <dbReference type="NCBI Taxonomy" id="1296121"/>
    <lineage>
        <taxon>Eukaryota</taxon>
        <taxon>Fungi</taxon>
        <taxon>Dikarya</taxon>
        <taxon>Basidiomycota</taxon>
        <taxon>Agaricomycotina</taxon>
        <taxon>Tremellomycetes</taxon>
        <taxon>Tremellales</taxon>
        <taxon>Cryptococcaceae</taxon>
        <taxon>Kwoniella</taxon>
    </lineage>
</organism>
<evidence type="ECO:0000256" key="5">
    <source>
        <dbReference type="SAM" id="MobiDB-lite"/>
    </source>
</evidence>
<evidence type="ECO:0008006" key="10">
    <source>
        <dbReference type="Google" id="ProtNLM"/>
    </source>
</evidence>
<protein>
    <recommendedName>
        <fullName evidence="10">ZNF1</fullName>
    </recommendedName>
</protein>
<dbReference type="Pfam" id="PF00628">
    <property type="entry name" value="PHD"/>
    <property type="match status" value="1"/>
</dbReference>
<name>A0A1A6ACY5_9TREE</name>
<feature type="region of interest" description="Disordered" evidence="5">
    <location>
        <begin position="599"/>
        <end position="626"/>
    </location>
</feature>
<dbReference type="PROSITE" id="PS50016">
    <property type="entry name" value="ZF_PHD_2"/>
    <property type="match status" value="1"/>
</dbReference>
<dbReference type="Pfam" id="PF01426">
    <property type="entry name" value="BAH"/>
    <property type="match status" value="1"/>
</dbReference>
<keyword evidence="2 4" id="KW-0863">Zinc-finger</keyword>
<dbReference type="InterPro" id="IPR043151">
    <property type="entry name" value="BAH_sf"/>
</dbReference>
<dbReference type="InterPro" id="IPR001965">
    <property type="entry name" value="Znf_PHD"/>
</dbReference>
<dbReference type="InterPro" id="IPR001025">
    <property type="entry name" value="BAH_dom"/>
</dbReference>
<accession>A0A1A6ACY5</accession>
<dbReference type="GO" id="GO:0048189">
    <property type="term" value="C:Lid2 complex"/>
    <property type="evidence" value="ECO:0007669"/>
    <property type="project" value="TreeGrafter"/>
</dbReference>
<dbReference type="InterPro" id="IPR019786">
    <property type="entry name" value="Zinc_finger_PHD-type_CS"/>
</dbReference>
<dbReference type="PROSITE" id="PS01359">
    <property type="entry name" value="ZF_PHD_1"/>
    <property type="match status" value="1"/>
</dbReference>
<evidence type="ECO:0000256" key="4">
    <source>
        <dbReference type="PROSITE-ProRule" id="PRU00146"/>
    </source>
</evidence>
<dbReference type="Gene3D" id="2.30.30.490">
    <property type="match status" value="1"/>
</dbReference>
<evidence type="ECO:0000256" key="1">
    <source>
        <dbReference type="ARBA" id="ARBA00022723"/>
    </source>
</evidence>
<dbReference type="InterPro" id="IPR013083">
    <property type="entry name" value="Znf_RING/FYVE/PHD"/>
</dbReference>
<dbReference type="GO" id="GO:0008270">
    <property type="term" value="F:zinc ion binding"/>
    <property type="evidence" value="ECO:0007669"/>
    <property type="project" value="UniProtKB-KW"/>
</dbReference>
<dbReference type="GO" id="GO:0036205">
    <property type="term" value="P:histone catabolic process"/>
    <property type="evidence" value="ECO:0007669"/>
    <property type="project" value="TreeGrafter"/>
</dbReference>
<dbReference type="InterPro" id="IPR029617">
    <property type="entry name" value="Snt2"/>
</dbReference>
<dbReference type="InterPro" id="IPR019787">
    <property type="entry name" value="Znf_PHD-finger"/>
</dbReference>
<dbReference type="InterPro" id="IPR034732">
    <property type="entry name" value="EPHD"/>
</dbReference>
<feature type="domain" description="PHD-type" evidence="6">
    <location>
        <begin position="184"/>
        <end position="236"/>
    </location>
</feature>
<dbReference type="PANTHER" id="PTHR47672:SF1">
    <property type="entry name" value="E3 UBIQUITIN-PROTEIN LIGASE SNT2"/>
    <property type="match status" value="1"/>
</dbReference>
<feature type="compositionally biased region" description="Basic and acidic residues" evidence="5">
    <location>
        <begin position="599"/>
        <end position="614"/>
    </location>
</feature>
<dbReference type="AlphaFoldDB" id="A0A1A6ACY5"/>
<dbReference type="InterPro" id="IPR011011">
    <property type="entry name" value="Znf_FYVE_PHD"/>
</dbReference>
<dbReference type="PANTHER" id="PTHR47672">
    <property type="entry name" value="E3 UBIQUITIN-PROTEIN LIGASE SNT2"/>
    <property type="match status" value="1"/>
</dbReference>